<reference evidence="2 3" key="1">
    <citation type="journal article" date="2011" name="Science">
        <title>The ecoresponsive genome of Daphnia pulex.</title>
        <authorList>
            <person name="Colbourne J.K."/>
            <person name="Pfrender M.E."/>
            <person name="Gilbert D."/>
            <person name="Thomas W.K."/>
            <person name="Tucker A."/>
            <person name="Oakley T.H."/>
            <person name="Tokishita S."/>
            <person name="Aerts A."/>
            <person name="Arnold G.J."/>
            <person name="Basu M.K."/>
            <person name="Bauer D.J."/>
            <person name="Caceres C.E."/>
            <person name="Carmel L."/>
            <person name="Casola C."/>
            <person name="Choi J.H."/>
            <person name="Detter J.C."/>
            <person name="Dong Q."/>
            <person name="Dusheyko S."/>
            <person name="Eads B.D."/>
            <person name="Frohlich T."/>
            <person name="Geiler-Samerotte K.A."/>
            <person name="Gerlach D."/>
            <person name="Hatcher P."/>
            <person name="Jogdeo S."/>
            <person name="Krijgsveld J."/>
            <person name="Kriventseva E.V."/>
            <person name="Kultz D."/>
            <person name="Laforsch C."/>
            <person name="Lindquist E."/>
            <person name="Lopez J."/>
            <person name="Manak J.R."/>
            <person name="Muller J."/>
            <person name="Pangilinan J."/>
            <person name="Patwardhan R.P."/>
            <person name="Pitluck S."/>
            <person name="Pritham E.J."/>
            <person name="Rechtsteiner A."/>
            <person name="Rho M."/>
            <person name="Rogozin I.B."/>
            <person name="Sakarya O."/>
            <person name="Salamov A."/>
            <person name="Schaack S."/>
            <person name="Shapiro H."/>
            <person name="Shiga Y."/>
            <person name="Skalitzky C."/>
            <person name="Smith Z."/>
            <person name="Souvorov A."/>
            <person name="Sung W."/>
            <person name="Tang Z."/>
            <person name="Tsuchiya D."/>
            <person name="Tu H."/>
            <person name="Vos H."/>
            <person name="Wang M."/>
            <person name="Wolf Y.I."/>
            <person name="Yamagata H."/>
            <person name="Yamada T."/>
            <person name="Ye Y."/>
            <person name="Shaw J.R."/>
            <person name="Andrews J."/>
            <person name="Crease T.J."/>
            <person name="Tang H."/>
            <person name="Lucas S.M."/>
            <person name="Robertson H.M."/>
            <person name="Bork P."/>
            <person name="Koonin E.V."/>
            <person name="Zdobnov E.M."/>
            <person name="Grigoriev I.V."/>
            <person name="Lynch M."/>
            <person name="Boore J.L."/>
        </authorList>
    </citation>
    <scope>NUCLEOTIDE SEQUENCE [LARGE SCALE GENOMIC DNA]</scope>
</reference>
<dbReference type="Proteomes" id="UP000000305">
    <property type="component" value="Unassembled WGS sequence"/>
</dbReference>
<evidence type="ECO:0000256" key="1">
    <source>
        <dbReference type="SAM" id="MobiDB-lite"/>
    </source>
</evidence>
<dbReference type="AlphaFoldDB" id="E9GUK8"/>
<gene>
    <name evidence="2" type="ORF">DAPPUDRAFT_248397</name>
</gene>
<accession>E9GUK8</accession>
<evidence type="ECO:0000313" key="2">
    <source>
        <dbReference type="EMBL" id="EFX76744.1"/>
    </source>
</evidence>
<organism evidence="2 3">
    <name type="scientific">Daphnia pulex</name>
    <name type="common">Water flea</name>
    <dbReference type="NCBI Taxonomy" id="6669"/>
    <lineage>
        <taxon>Eukaryota</taxon>
        <taxon>Metazoa</taxon>
        <taxon>Ecdysozoa</taxon>
        <taxon>Arthropoda</taxon>
        <taxon>Crustacea</taxon>
        <taxon>Branchiopoda</taxon>
        <taxon>Diplostraca</taxon>
        <taxon>Cladocera</taxon>
        <taxon>Anomopoda</taxon>
        <taxon>Daphniidae</taxon>
        <taxon>Daphnia</taxon>
    </lineage>
</organism>
<dbReference type="KEGG" id="dpx:DAPPUDRAFT_248397"/>
<feature type="region of interest" description="Disordered" evidence="1">
    <location>
        <begin position="25"/>
        <end position="44"/>
    </location>
</feature>
<dbReference type="HOGENOM" id="CLU_2471345_0_0_1"/>
<protein>
    <submittedName>
        <fullName evidence="2">Uncharacterized protein</fullName>
    </submittedName>
</protein>
<name>E9GUK8_DAPPU</name>
<dbReference type="InParanoid" id="E9GUK8"/>
<feature type="compositionally biased region" description="Acidic residues" evidence="1">
    <location>
        <begin position="25"/>
        <end position="35"/>
    </location>
</feature>
<evidence type="ECO:0000313" key="3">
    <source>
        <dbReference type="Proteomes" id="UP000000305"/>
    </source>
</evidence>
<proteinExistence type="predicted"/>
<sequence length="88" mass="10071">MNRRARIMARFQQNHRLLLDVDSEFEDSEDEDNLVDGESANRDPEVPIQLYPEVNHEGHCPLASAPEKIPSSAMDQNYRILVPPLICL</sequence>
<keyword evidence="3" id="KW-1185">Reference proteome</keyword>
<dbReference type="EMBL" id="GL732566">
    <property type="protein sequence ID" value="EFX76744.1"/>
    <property type="molecule type" value="Genomic_DNA"/>
</dbReference>